<evidence type="ECO:0000259" key="13">
    <source>
        <dbReference type="Pfam" id="PF01007"/>
    </source>
</evidence>
<dbReference type="InterPro" id="IPR040445">
    <property type="entry name" value="Kir_TM"/>
</dbReference>
<dbReference type="FunFam" id="1.10.287.70:FF:000019">
    <property type="entry name" value="G protein-activated inward rectifier potassium channel 1"/>
    <property type="match status" value="1"/>
</dbReference>
<evidence type="ECO:0000259" key="14">
    <source>
        <dbReference type="Pfam" id="PF17655"/>
    </source>
</evidence>
<keyword evidence="7 12" id="KW-1133">Transmembrane helix</keyword>
<feature type="transmembrane region" description="Helical" evidence="12">
    <location>
        <begin position="87"/>
        <end position="108"/>
    </location>
</feature>
<name>A0AAW1CP94_9HEMI</name>
<protein>
    <submittedName>
        <fullName evidence="15">Uncharacterized protein</fullName>
    </submittedName>
</protein>
<evidence type="ECO:0000256" key="3">
    <source>
        <dbReference type="ARBA" id="ARBA00022538"/>
    </source>
</evidence>
<dbReference type="PANTHER" id="PTHR11767">
    <property type="entry name" value="INWARD RECTIFIER POTASSIUM CHANNEL"/>
    <property type="match status" value="1"/>
</dbReference>
<dbReference type="GO" id="GO:0005886">
    <property type="term" value="C:plasma membrane"/>
    <property type="evidence" value="ECO:0007669"/>
    <property type="project" value="TreeGrafter"/>
</dbReference>
<accession>A0AAW1CP94</accession>
<keyword evidence="2 11" id="KW-0813">Transport</keyword>
<proteinExistence type="inferred from homology"/>
<dbReference type="EMBL" id="JAPXFL010000011">
    <property type="protein sequence ID" value="KAK9499330.1"/>
    <property type="molecule type" value="Genomic_DNA"/>
</dbReference>
<evidence type="ECO:0000256" key="11">
    <source>
        <dbReference type="RuleBase" id="RU003822"/>
    </source>
</evidence>
<keyword evidence="8 11" id="KW-0406">Ion transport</keyword>
<keyword evidence="3 11" id="KW-0633">Potassium transport</keyword>
<dbReference type="InterPro" id="IPR013518">
    <property type="entry name" value="K_chnl_inward-rec_Kir_cyto"/>
</dbReference>
<dbReference type="AlphaFoldDB" id="A0AAW1CP94"/>
<comment type="subcellular location">
    <subcellularLocation>
        <location evidence="1 11">Membrane</location>
        <topology evidence="1 11">Multi-pass membrane protein</topology>
    </subcellularLocation>
</comment>
<evidence type="ECO:0000256" key="7">
    <source>
        <dbReference type="ARBA" id="ARBA00022989"/>
    </source>
</evidence>
<evidence type="ECO:0000256" key="2">
    <source>
        <dbReference type="ARBA" id="ARBA00022448"/>
    </source>
</evidence>
<evidence type="ECO:0000256" key="5">
    <source>
        <dbReference type="ARBA" id="ARBA00022882"/>
    </source>
</evidence>
<feature type="domain" description="Inward rectifier potassium channel C-terminal" evidence="14">
    <location>
        <begin position="198"/>
        <end position="367"/>
    </location>
</feature>
<evidence type="ECO:0000256" key="9">
    <source>
        <dbReference type="ARBA" id="ARBA00023136"/>
    </source>
</evidence>
<evidence type="ECO:0000256" key="10">
    <source>
        <dbReference type="ARBA" id="ARBA00023303"/>
    </source>
</evidence>
<keyword evidence="6 11" id="KW-0630">Potassium</keyword>
<keyword evidence="16" id="KW-1185">Reference proteome</keyword>
<evidence type="ECO:0000256" key="1">
    <source>
        <dbReference type="ARBA" id="ARBA00004141"/>
    </source>
</evidence>
<dbReference type="InterPro" id="IPR041647">
    <property type="entry name" value="IRK_C"/>
</dbReference>
<comment type="similarity">
    <text evidence="11">Belongs to the inward rectifier-type potassium channel (TC 1.A.2.1) family.</text>
</comment>
<dbReference type="GO" id="GO:0034765">
    <property type="term" value="P:regulation of monoatomic ion transmembrane transport"/>
    <property type="evidence" value="ECO:0007669"/>
    <property type="project" value="TreeGrafter"/>
</dbReference>
<dbReference type="GO" id="GO:0005242">
    <property type="term" value="F:inward rectifier potassium channel activity"/>
    <property type="evidence" value="ECO:0007669"/>
    <property type="project" value="InterPro"/>
</dbReference>
<dbReference type="PRINTS" id="PR01320">
    <property type="entry name" value="KIRCHANNEL"/>
</dbReference>
<dbReference type="SUPFAM" id="SSF81324">
    <property type="entry name" value="Voltage-gated potassium channels"/>
    <property type="match status" value="1"/>
</dbReference>
<keyword evidence="4 11" id="KW-0812">Transmembrane</keyword>
<evidence type="ECO:0000256" key="12">
    <source>
        <dbReference type="SAM" id="Phobius"/>
    </source>
</evidence>
<dbReference type="InterPro" id="IPR016449">
    <property type="entry name" value="K_chnl_inward-rec_Kir"/>
</dbReference>
<dbReference type="Pfam" id="PF17655">
    <property type="entry name" value="IRK_C"/>
    <property type="match status" value="1"/>
</dbReference>
<evidence type="ECO:0000256" key="6">
    <source>
        <dbReference type="ARBA" id="ARBA00022958"/>
    </source>
</evidence>
<organism evidence="15 16">
    <name type="scientific">Rhynocoris fuscipes</name>
    <dbReference type="NCBI Taxonomy" id="488301"/>
    <lineage>
        <taxon>Eukaryota</taxon>
        <taxon>Metazoa</taxon>
        <taxon>Ecdysozoa</taxon>
        <taxon>Arthropoda</taxon>
        <taxon>Hexapoda</taxon>
        <taxon>Insecta</taxon>
        <taxon>Pterygota</taxon>
        <taxon>Neoptera</taxon>
        <taxon>Paraneoptera</taxon>
        <taxon>Hemiptera</taxon>
        <taxon>Heteroptera</taxon>
        <taxon>Panheteroptera</taxon>
        <taxon>Cimicomorpha</taxon>
        <taxon>Reduviidae</taxon>
        <taxon>Harpactorinae</taxon>
        <taxon>Harpactorini</taxon>
        <taxon>Rhynocoris</taxon>
    </lineage>
</organism>
<keyword evidence="5 11" id="KW-0851">Voltage-gated channel</keyword>
<keyword evidence="9 12" id="KW-0472">Membrane</keyword>
<evidence type="ECO:0000256" key="8">
    <source>
        <dbReference type="ARBA" id="ARBA00023065"/>
    </source>
</evidence>
<reference evidence="15 16" key="1">
    <citation type="submission" date="2022-12" db="EMBL/GenBank/DDBJ databases">
        <title>Chromosome-level genome assembly of true bugs.</title>
        <authorList>
            <person name="Ma L."/>
            <person name="Li H."/>
        </authorList>
    </citation>
    <scope>NUCLEOTIDE SEQUENCE [LARGE SCALE GENOMIC DNA]</scope>
    <source>
        <strain evidence="15">Lab_2022b</strain>
    </source>
</reference>
<dbReference type="GO" id="GO:1990573">
    <property type="term" value="P:potassium ion import across plasma membrane"/>
    <property type="evidence" value="ECO:0007669"/>
    <property type="project" value="TreeGrafter"/>
</dbReference>
<dbReference type="InterPro" id="IPR014756">
    <property type="entry name" value="Ig_E-set"/>
</dbReference>
<comment type="caution">
    <text evidence="15">The sequence shown here is derived from an EMBL/GenBank/DDBJ whole genome shotgun (WGS) entry which is preliminary data.</text>
</comment>
<gene>
    <name evidence="15" type="ORF">O3M35_002383</name>
</gene>
<sequence>MNDLSSMRSECGEEDRSLRPAISSAPEQLRLLPQDFDTRPFIRNDYKRSVRKTGLCNIRKRRRAANLNQYAIDLFTTMVDSRWRHILLVYSLSFVGTWFLFALLWWVIAYAHGDLKISPYESSGEPCVTLVNDLISAFMFSMETQYTTGYGTRAPTDECPEAVFLLCVQGIFGMLHQSVMVGVVFAKLSRPKGRSQAIMFSEKAVICLRDGVLCLMFRLADERKSHVIDCKIHAWLLQHRVTTEGEILVNYQRKLKVSVDEAGSEIFLLWPVTVIHRIDSKSPLYDLTAIGLFQSNFEVVVSLVCTAEATGQTAEARCSYTPNEILWGHRFKTIITREGDGVQVDYSQFDQTVPVDTALCSSRQLNNWSNGNTPISTTKLFPFFKVPSTPATPVNADSDDTSTQC</sequence>
<keyword evidence="10 11" id="KW-0407">Ion channel</keyword>
<evidence type="ECO:0000313" key="16">
    <source>
        <dbReference type="Proteomes" id="UP001461498"/>
    </source>
</evidence>
<dbReference type="GO" id="GO:0034702">
    <property type="term" value="C:monoatomic ion channel complex"/>
    <property type="evidence" value="ECO:0007669"/>
    <property type="project" value="UniProtKB-KW"/>
</dbReference>
<dbReference type="Proteomes" id="UP001461498">
    <property type="component" value="Unassembled WGS sequence"/>
</dbReference>
<dbReference type="Gene3D" id="1.10.287.70">
    <property type="match status" value="1"/>
</dbReference>
<dbReference type="PIRSF" id="PIRSF005465">
    <property type="entry name" value="GIRK_kir"/>
    <property type="match status" value="1"/>
</dbReference>
<dbReference type="SUPFAM" id="SSF81296">
    <property type="entry name" value="E set domains"/>
    <property type="match status" value="1"/>
</dbReference>
<dbReference type="Pfam" id="PF01007">
    <property type="entry name" value="IRK"/>
    <property type="match status" value="1"/>
</dbReference>
<evidence type="ECO:0000313" key="15">
    <source>
        <dbReference type="EMBL" id="KAK9499330.1"/>
    </source>
</evidence>
<dbReference type="PANTHER" id="PTHR11767:SF115">
    <property type="entry name" value="INWARDLY RECTIFYING POTASSIUM CHANNEL 3, ISOFORM D"/>
    <property type="match status" value="1"/>
</dbReference>
<feature type="domain" description="Potassium channel inwardly rectifying transmembrane" evidence="13">
    <location>
        <begin position="50"/>
        <end position="191"/>
    </location>
</feature>
<dbReference type="Gene3D" id="2.60.40.1400">
    <property type="entry name" value="G protein-activated inward rectifier potassium channel 1"/>
    <property type="match status" value="1"/>
</dbReference>
<evidence type="ECO:0000256" key="4">
    <source>
        <dbReference type="ARBA" id="ARBA00022692"/>
    </source>
</evidence>